<feature type="non-terminal residue" evidence="1">
    <location>
        <position position="33"/>
    </location>
</feature>
<organism evidence="1">
    <name type="scientific">marine metagenome</name>
    <dbReference type="NCBI Taxonomy" id="408172"/>
    <lineage>
        <taxon>unclassified sequences</taxon>
        <taxon>metagenomes</taxon>
        <taxon>ecological metagenomes</taxon>
    </lineage>
</organism>
<evidence type="ECO:0000313" key="1">
    <source>
        <dbReference type="EMBL" id="SVB53895.1"/>
    </source>
</evidence>
<dbReference type="AlphaFoldDB" id="A0A382ETY2"/>
<reference evidence="1" key="1">
    <citation type="submission" date="2018-05" db="EMBL/GenBank/DDBJ databases">
        <authorList>
            <person name="Lanie J.A."/>
            <person name="Ng W.-L."/>
            <person name="Kazmierczak K.M."/>
            <person name="Andrzejewski T.M."/>
            <person name="Davidsen T.M."/>
            <person name="Wayne K.J."/>
            <person name="Tettelin H."/>
            <person name="Glass J.I."/>
            <person name="Rusch D."/>
            <person name="Podicherti R."/>
            <person name="Tsui H.-C.T."/>
            <person name="Winkler M.E."/>
        </authorList>
    </citation>
    <scope>NUCLEOTIDE SEQUENCE</scope>
</reference>
<proteinExistence type="predicted"/>
<accession>A0A382ETY2</accession>
<name>A0A382ETY2_9ZZZZ</name>
<sequence length="33" mass="3467">MTNHVGSGNWIGSGGLLDKGIRDIAFMANDSTM</sequence>
<gene>
    <name evidence="1" type="ORF">METZ01_LOCUS206749</name>
</gene>
<protein>
    <submittedName>
        <fullName evidence="1">Uncharacterized protein</fullName>
    </submittedName>
</protein>
<dbReference type="EMBL" id="UINC01046196">
    <property type="protein sequence ID" value="SVB53895.1"/>
    <property type="molecule type" value="Genomic_DNA"/>
</dbReference>